<reference evidence="2" key="1">
    <citation type="journal article" date="2020" name="Stud. Mycol.">
        <title>101 Dothideomycetes genomes: a test case for predicting lifestyles and emergence of pathogens.</title>
        <authorList>
            <person name="Haridas S."/>
            <person name="Albert R."/>
            <person name="Binder M."/>
            <person name="Bloem J."/>
            <person name="Labutti K."/>
            <person name="Salamov A."/>
            <person name="Andreopoulos B."/>
            <person name="Baker S."/>
            <person name="Barry K."/>
            <person name="Bills G."/>
            <person name="Bluhm B."/>
            <person name="Cannon C."/>
            <person name="Castanera R."/>
            <person name="Culley D."/>
            <person name="Daum C."/>
            <person name="Ezra D."/>
            <person name="Gonzalez J."/>
            <person name="Henrissat B."/>
            <person name="Kuo A."/>
            <person name="Liang C."/>
            <person name="Lipzen A."/>
            <person name="Lutzoni F."/>
            <person name="Magnuson J."/>
            <person name="Mondo S."/>
            <person name="Nolan M."/>
            <person name="Ohm R."/>
            <person name="Pangilinan J."/>
            <person name="Park H.-J."/>
            <person name="Ramirez L."/>
            <person name="Alfaro M."/>
            <person name="Sun H."/>
            <person name="Tritt A."/>
            <person name="Yoshinaga Y."/>
            <person name="Zwiers L.-H."/>
            <person name="Turgeon B."/>
            <person name="Goodwin S."/>
            <person name="Spatafora J."/>
            <person name="Crous P."/>
            <person name="Grigoriev I."/>
        </authorList>
    </citation>
    <scope>NUCLEOTIDE SEQUENCE</scope>
    <source>
        <strain evidence="2">CBS 116005</strain>
    </source>
</reference>
<feature type="region of interest" description="Disordered" evidence="1">
    <location>
        <begin position="143"/>
        <end position="170"/>
    </location>
</feature>
<proteinExistence type="predicted"/>
<gene>
    <name evidence="2" type="ORF">EJ03DRAFT_322896</name>
</gene>
<evidence type="ECO:0000313" key="3">
    <source>
        <dbReference type="Proteomes" id="UP000799436"/>
    </source>
</evidence>
<dbReference type="EMBL" id="ML995808">
    <property type="protein sequence ID" value="KAF2774302.1"/>
    <property type="molecule type" value="Genomic_DNA"/>
</dbReference>
<dbReference type="Proteomes" id="UP000799436">
    <property type="component" value="Unassembled WGS sequence"/>
</dbReference>
<keyword evidence="3" id="KW-1185">Reference proteome</keyword>
<accession>A0A6G1LP68</accession>
<dbReference type="OrthoDB" id="62952at2759"/>
<evidence type="ECO:0000313" key="2">
    <source>
        <dbReference type="EMBL" id="KAF2774302.1"/>
    </source>
</evidence>
<sequence length="362" mass="40429">MPRNRNVPDERSPSHGATSPKDTEMSSPQHEAEGADESEMASSEPASDSYAKKEFELRNLLREALNDTELERGVRRAIDPRHPTLSRTGSLLAEWRRAAKGRSATKLQPKYTPMKDMTNAELNQVFPSIGKPPLKPMLSKWEEHQVRRARDRRQSTPSKQGQHKASSEMGLFGTLPGELRNYVYRLAFVPPVDGQPVLIEGSDLICGRSKCIHRSSPIAAPGIASSCRQIRQELMPIYTAENSFKFDAVMVRNRCPASWIRAMCTYAAFIPKVTLEVQILTRTPTGTTSVMSDIVLECPAGRGDGRFEVTFGAEIPEEKVEVSGFKEFVESVNDGQKRWSASKLGYILGSDELAELVYRCRK</sequence>
<dbReference type="AlphaFoldDB" id="A0A6G1LP68"/>
<feature type="compositionally biased region" description="Polar residues" evidence="1">
    <location>
        <begin position="155"/>
        <end position="164"/>
    </location>
</feature>
<feature type="compositionally biased region" description="Basic and acidic residues" evidence="1">
    <location>
        <begin position="143"/>
        <end position="154"/>
    </location>
</feature>
<name>A0A6G1LP68_9PEZI</name>
<feature type="compositionally biased region" description="Basic and acidic residues" evidence="1">
    <location>
        <begin position="1"/>
        <end position="13"/>
    </location>
</feature>
<feature type="region of interest" description="Disordered" evidence="1">
    <location>
        <begin position="1"/>
        <end position="51"/>
    </location>
</feature>
<evidence type="ECO:0000256" key="1">
    <source>
        <dbReference type="SAM" id="MobiDB-lite"/>
    </source>
</evidence>
<organism evidence="2 3">
    <name type="scientific">Teratosphaeria nubilosa</name>
    <dbReference type="NCBI Taxonomy" id="161662"/>
    <lineage>
        <taxon>Eukaryota</taxon>
        <taxon>Fungi</taxon>
        <taxon>Dikarya</taxon>
        <taxon>Ascomycota</taxon>
        <taxon>Pezizomycotina</taxon>
        <taxon>Dothideomycetes</taxon>
        <taxon>Dothideomycetidae</taxon>
        <taxon>Mycosphaerellales</taxon>
        <taxon>Teratosphaeriaceae</taxon>
        <taxon>Teratosphaeria</taxon>
    </lineage>
</organism>
<protein>
    <submittedName>
        <fullName evidence="2">Uncharacterized protein</fullName>
    </submittedName>
</protein>